<dbReference type="Gene3D" id="3.30.70.1010">
    <property type="entry name" value="Translation elongation factor EF1B, gamma chain, conserved domain"/>
    <property type="match status" value="1"/>
</dbReference>
<dbReference type="SUPFAM" id="SSF89942">
    <property type="entry name" value="eEF1-gamma domain"/>
    <property type="match status" value="1"/>
</dbReference>
<dbReference type="InterPro" id="IPR040079">
    <property type="entry name" value="Glutathione_S-Trfase"/>
</dbReference>
<dbReference type="PROSITE" id="PS50040">
    <property type="entry name" value="EF1G_C"/>
    <property type="match status" value="1"/>
</dbReference>
<evidence type="ECO:0000256" key="3">
    <source>
        <dbReference type="ARBA" id="ARBA00022917"/>
    </source>
</evidence>
<dbReference type="CDD" id="cd03181">
    <property type="entry name" value="GST_C_EF1Bgamma_like"/>
    <property type="match status" value="1"/>
</dbReference>
<dbReference type="PROSITE" id="PS50405">
    <property type="entry name" value="GST_CTER"/>
    <property type="match status" value="1"/>
</dbReference>
<dbReference type="SFLD" id="SFLDG00358">
    <property type="entry name" value="Main_(cytGST)"/>
    <property type="match status" value="1"/>
</dbReference>
<dbReference type="Pfam" id="PF00647">
    <property type="entry name" value="EF1G"/>
    <property type="match status" value="1"/>
</dbReference>
<evidence type="ECO:0000256" key="1">
    <source>
        <dbReference type="ARBA" id="ARBA00007409"/>
    </source>
</evidence>
<dbReference type="InterPro" id="IPR036249">
    <property type="entry name" value="Thioredoxin-like_sf"/>
</dbReference>
<reference evidence="9 10" key="1">
    <citation type="journal article" date="2025" name="Microbiol. Resour. Announc.">
        <title>Draft genome sequences for Neonectria magnoliae and Neonectria punicea, canker pathogens of Liriodendron tulipifera and Acer saccharum in West Virginia.</title>
        <authorList>
            <person name="Petronek H.M."/>
            <person name="Kasson M.T."/>
            <person name="Metheny A.M."/>
            <person name="Stauder C.M."/>
            <person name="Lovett B."/>
            <person name="Lynch S.C."/>
            <person name="Garnas J.R."/>
            <person name="Kasson L.R."/>
            <person name="Stajich J.E."/>
        </authorList>
    </citation>
    <scope>NUCLEOTIDE SEQUENCE [LARGE SCALE GENOMIC DNA]</scope>
    <source>
        <strain evidence="9 10">NRRL 64651</strain>
    </source>
</reference>
<name>A0ABR1H5Z6_9HYPO</name>
<evidence type="ECO:0000259" key="7">
    <source>
        <dbReference type="PROSITE" id="PS50404"/>
    </source>
</evidence>
<dbReference type="PANTHER" id="PTHR43986:SF1">
    <property type="entry name" value="ELONGATION FACTOR 1-GAMMA"/>
    <property type="match status" value="1"/>
</dbReference>
<keyword evidence="2 4" id="KW-0251">Elongation factor</keyword>
<dbReference type="InterPro" id="IPR010987">
    <property type="entry name" value="Glutathione-S-Trfase_C-like"/>
</dbReference>
<dbReference type="InterPro" id="IPR036282">
    <property type="entry name" value="Glutathione-S-Trfase_C_sf"/>
</dbReference>
<dbReference type="SUPFAM" id="SSF47616">
    <property type="entry name" value="GST C-terminal domain-like"/>
    <property type="match status" value="1"/>
</dbReference>
<dbReference type="PANTHER" id="PTHR43986">
    <property type="entry name" value="ELONGATION FACTOR 1-GAMMA"/>
    <property type="match status" value="1"/>
</dbReference>
<evidence type="ECO:0000259" key="6">
    <source>
        <dbReference type="PROSITE" id="PS50040"/>
    </source>
</evidence>
<dbReference type="InterPro" id="IPR004046">
    <property type="entry name" value="GST_C"/>
</dbReference>
<protein>
    <submittedName>
        <fullName evidence="9">Elongation factor EF-1 gamma subunit</fullName>
    </submittedName>
</protein>
<comment type="caution">
    <text evidence="9">The sequence shown here is derived from an EMBL/GenBank/DDBJ whole genome shotgun (WGS) entry which is preliminary data.</text>
</comment>
<evidence type="ECO:0000256" key="4">
    <source>
        <dbReference type="PROSITE-ProRule" id="PRU00519"/>
    </source>
</evidence>
<organism evidence="9 10">
    <name type="scientific">Neonectria magnoliae</name>
    <dbReference type="NCBI Taxonomy" id="2732573"/>
    <lineage>
        <taxon>Eukaryota</taxon>
        <taxon>Fungi</taxon>
        <taxon>Dikarya</taxon>
        <taxon>Ascomycota</taxon>
        <taxon>Pezizomycotina</taxon>
        <taxon>Sordariomycetes</taxon>
        <taxon>Hypocreomycetidae</taxon>
        <taxon>Hypocreales</taxon>
        <taxon>Nectriaceae</taxon>
        <taxon>Neonectria</taxon>
    </lineage>
</organism>
<keyword evidence="3 4" id="KW-0648">Protein biosynthesis</keyword>
<sequence length="418" mass="47160">MDNAQQTSKMPFGTLYTREGNARTTAIKAVAKANDLELNIVEAEAGAATAEHLRANGLGKIPAFVGEDGYTLSECIAIAVYLTSQNEKTTLLGKTKQDYASILKWLSFFNTEVLPRLGDWFGPLLGRVQYNKKHVDEASKATLKAFGVVEEHLSNNTYLVGERITLADLFAAGIAQRGFQYFFDKKFREENPNVTRWFDTVRNQTIFSSVAEKLEFLETPALTNTAPKKAEQPKKEKEVAKKEAAPAEEEAPKEAPKPKHPLEALGKPTLPLDEWKRQYSNLDTPSALKWFWENVNFEEYSLWRVDYKYNDELTLTFMSNNLIGGFNNRLEGSRKYIFGCAAVYGENNASVIQGAFVIRGQEYLPAFDVAPDYESYSFTKLDPTKPEDRQYVEDVWAWKKGVTVDGKDYPLADGKVFK</sequence>
<evidence type="ECO:0000256" key="5">
    <source>
        <dbReference type="SAM" id="MobiDB-lite"/>
    </source>
</evidence>
<comment type="similarity">
    <text evidence="1">Belongs to the GST superfamily.</text>
</comment>
<dbReference type="Gene3D" id="3.40.30.10">
    <property type="entry name" value="Glutaredoxin"/>
    <property type="match status" value="1"/>
</dbReference>
<dbReference type="SMART" id="SM01183">
    <property type="entry name" value="EF1G"/>
    <property type="match status" value="1"/>
</dbReference>
<feature type="domain" description="EF-1-gamma C-terminal" evidence="6">
    <location>
        <begin position="258"/>
        <end position="418"/>
    </location>
</feature>
<dbReference type="InterPro" id="IPR001662">
    <property type="entry name" value="EF1B_G_C"/>
</dbReference>
<proteinExistence type="inferred from homology"/>
<dbReference type="PROSITE" id="PS50404">
    <property type="entry name" value="GST_NTER"/>
    <property type="match status" value="1"/>
</dbReference>
<dbReference type="Pfam" id="PF00043">
    <property type="entry name" value="GST_C"/>
    <property type="match status" value="1"/>
</dbReference>
<evidence type="ECO:0000313" key="9">
    <source>
        <dbReference type="EMBL" id="KAK7416450.1"/>
    </source>
</evidence>
<evidence type="ECO:0000259" key="8">
    <source>
        <dbReference type="PROSITE" id="PS50405"/>
    </source>
</evidence>
<dbReference type="Gene3D" id="1.20.1050.10">
    <property type="match status" value="1"/>
</dbReference>
<gene>
    <name evidence="9" type="primary">TEF4</name>
    <name evidence="9" type="ORF">QQZ08_012001</name>
</gene>
<dbReference type="Proteomes" id="UP001498421">
    <property type="component" value="Unassembled WGS sequence"/>
</dbReference>
<dbReference type="InterPro" id="IPR036433">
    <property type="entry name" value="EF1B_G_C_sf"/>
</dbReference>
<keyword evidence="10" id="KW-1185">Reference proteome</keyword>
<dbReference type="SUPFAM" id="SSF52833">
    <property type="entry name" value="Thioredoxin-like"/>
    <property type="match status" value="1"/>
</dbReference>
<evidence type="ECO:0000313" key="10">
    <source>
        <dbReference type="Proteomes" id="UP001498421"/>
    </source>
</evidence>
<dbReference type="GO" id="GO:0003746">
    <property type="term" value="F:translation elongation factor activity"/>
    <property type="evidence" value="ECO:0007669"/>
    <property type="project" value="UniProtKB-KW"/>
</dbReference>
<dbReference type="Pfam" id="PF02798">
    <property type="entry name" value="GST_N"/>
    <property type="match status" value="1"/>
</dbReference>
<accession>A0ABR1H5Z6</accession>
<dbReference type="EMBL" id="JAZAVK010000208">
    <property type="protein sequence ID" value="KAK7416450.1"/>
    <property type="molecule type" value="Genomic_DNA"/>
</dbReference>
<dbReference type="InterPro" id="IPR004045">
    <property type="entry name" value="Glutathione_S-Trfase_N"/>
</dbReference>
<evidence type="ECO:0000256" key="2">
    <source>
        <dbReference type="ARBA" id="ARBA00022768"/>
    </source>
</evidence>
<feature type="compositionally biased region" description="Basic and acidic residues" evidence="5">
    <location>
        <begin position="228"/>
        <end position="262"/>
    </location>
</feature>
<feature type="domain" description="GST C-terminal" evidence="8">
    <location>
        <begin position="95"/>
        <end position="221"/>
    </location>
</feature>
<dbReference type="InterPro" id="IPR050802">
    <property type="entry name" value="EF-GSTs"/>
</dbReference>
<dbReference type="SFLD" id="SFLDS00019">
    <property type="entry name" value="Glutathione_Transferase_(cytos"/>
    <property type="match status" value="1"/>
</dbReference>
<feature type="domain" description="GST N-terminal" evidence="7">
    <location>
        <begin position="11"/>
        <end position="90"/>
    </location>
</feature>
<dbReference type="CDD" id="cd03044">
    <property type="entry name" value="GST_N_EF1Bgamma"/>
    <property type="match status" value="1"/>
</dbReference>
<feature type="region of interest" description="Disordered" evidence="5">
    <location>
        <begin position="224"/>
        <end position="265"/>
    </location>
</feature>